<dbReference type="GO" id="GO:0032259">
    <property type="term" value="P:methylation"/>
    <property type="evidence" value="ECO:0007669"/>
    <property type="project" value="UniProtKB-KW"/>
</dbReference>
<sequence>MARLRGGSLFTGTGALDVAVMDVFDAEFVWHSQYEPPDKNGKEDTNQFAARILERHWPAVPNLGDITKVDWQAVLAEHGPIDILTGGFPCQDVSSAGKRAGLTADSRSGLWAHFARAVYDLNPRLVVIENVEGLLSAPADRGLGFDAEALEEEARAGRILRALGAVLGDLATLGFHAEWERVGADEVGAPHRRRRIIIYAWPAAFDPRCLGWGDGSGLVGRLGSAGRDAQAAADPADLGHERGRSAWHGRPGLEDGGVDAADASGQGREGGGVRGRSAVHGESPVADADGVEPERRGVAGVLGGQAAAEQGEGDQRERAGHAARDRGEAAADADGRGREGHQERDCGPEDGQPEGEPGLDSVGRGARRATVELVCPTCGCKESSHDAGGFCAGCRDCTDPELGRPDEADADAQGVGRNKGRAEPAGQQGRLDAPQLGRTASADAYSVGCRTDVLDLRPGEPDLDWGDYEPAIRRWEAVLGRPAPWPTDALGRLSPVFTEWLMGLPDGWVTDTPGLTRPAMLRALGNGVVWQQAAYALRLLHARAVADQAAAA</sequence>
<feature type="region of interest" description="Disordered" evidence="7">
    <location>
        <begin position="230"/>
        <end position="364"/>
    </location>
</feature>
<evidence type="ECO:0000313" key="8">
    <source>
        <dbReference type="EMBL" id="MFF0009550.1"/>
    </source>
</evidence>
<feature type="active site" evidence="6">
    <location>
        <position position="90"/>
    </location>
</feature>
<evidence type="ECO:0000256" key="1">
    <source>
        <dbReference type="ARBA" id="ARBA00011975"/>
    </source>
</evidence>
<dbReference type="RefSeq" id="WP_389835458.1">
    <property type="nucleotide sequence ID" value="NZ_JBIAJP010000021.1"/>
</dbReference>
<dbReference type="Proteomes" id="UP001601422">
    <property type="component" value="Unassembled WGS sequence"/>
</dbReference>
<keyword evidence="4 6" id="KW-0949">S-adenosyl-L-methionine</keyword>
<dbReference type="Gene3D" id="3.40.50.150">
    <property type="entry name" value="Vaccinia Virus protein VP39"/>
    <property type="match status" value="1"/>
</dbReference>
<comment type="similarity">
    <text evidence="6">Belongs to the class I-like SAM-binding methyltransferase superfamily. C5-methyltransferase family.</text>
</comment>
<evidence type="ECO:0000256" key="4">
    <source>
        <dbReference type="ARBA" id="ARBA00022691"/>
    </source>
</evidence>
<dbReference type="SUPFAM" id="SSF53335">
    <property type="entry name" value="S-adenosyl-L-methionine-dependent methyltransferases"/>
    <property type="match status" value="1"/>
</dbReference>
<reference evidence="8 9" key="1">
    <citation type="submission" date="2024-10" db="EMBL/GenBank/DDBJ databases">
        <title>The Natural Products Discovery Center: Release of the First 8490 Sequenced Strains for Exploring Actinobacteria Biosynthetic Diversity.</title>
        <authorList>
            <person name="Kalkreuter E."/>
            <person name="Kautsar S.A."/>
            <person name="Yang D."/>
            <person name="Bader C.D."/>
            <person name="Teijaro C.N."/>
            <person name="Fluegel L."/>
            <person name="Davis C.M."/>
            <person name="Simpson J.R."/>
            <person name="Lauterbach L."/>
            <person name="Steele A.D."/>
            <person name="Gui C."/>
            <person name="Meng S."/>
            <person name="Li G."/>
            <person name="Viehrig K."/>
            <person name="Ye F."/>
            <person name="Su P."/>
            <person name="Kiefer A.F."/>
            <person name="Nichols A."/>
            <person name="Cepeda A.J."/>
            <person name="Yan W."/>
            <person name="Fan B."/>
            <person name="Jiang Y."/>
            <person name="Adhikari A."/>
            <person name="Zheng C.-J."/>
            <person name="Schuster L."/>
            <person name="Cowan T.M."/>
            <person name="Smanski M.J."/>
            <person name="Chevrette M.G."/>
            <person name="De Carvalho L.P.S."/>
            <person name="Shen B."/>
        </authorList>
    </citation>
    <scope>NUCLEOTIDE SEQUENCE [LARGE SCALE GENOMIC DNA]</scope>
    <source>
        <strain evidence="8 9">NPDC005497</strain>
    </source>
</reference>
<evidence type="ECO:0000256" key="6">
    <source>
        <dbReference type="PROSITE-ProRule" id="PRU01016"/>
    </source>
</evidence>
<evidence type="ECO:0000313" key="9">
    <source>
        <dbReference type="Proteomes" id="UP001601422"/>
    </source>
</evidence>
<proteinExistence type="inferred from homology"/>
<evidence type="ECO:0000256" key="2">
    <source>
        <dbReference type="ARBA" id="ARBA00022603"/>
    </source>
</evidence>
<keyword evidence="3 6" id="KW-0808">Transferase</keyword>
<dbReference type="InterPro" id="IPR029063">
    <property type="entry name" value="SAM-dependent_MTases_sf"/>
</dbReference>
<dbReference type="EMBL" id="JBIAJP010000021">
    <property type="protein sequence ID" value="MFF0009550.1"/>
    <property type="molecule type" value="Genomic_DNA"/>
</dbReference>
<protein>
    <recommendedName>
        <fullName evidence="1">DNA (cytosine-5-)-methyltransferase</fullName>
        <ecNumber evidence="1">2.1.1.37</ecNumber>
    </recommendedName>
</protein>
<evidence type="ECO:0000256" key="7">
    <source>
        <dbReference type="SAM" id="MobiDB-lite"/>
    </source>
</evidence>
<dbReference type="PRINTS" id="PR00105">
    <property type="entry name" value="C5METTRFRASE"/>
</dbReference>
<feature type="region of interest" description="Disordered" evidence="7">
    <location>
        <begin position="405"/>
        <end position="432"/>
    </location>
</feature>
<keyword evidence="5" id="KW-0680">Restriction system</keyword>
<dbReference type="GO" id="GO:0008168">
    <property type="term" value="F:methyltransferase activity"/>
    <property type="evidence" value="ECO:0007669"/>
    <property type="project" value="UniProtKB-KW"/>
</dbReference>
<evidence type="ECO:0000256" key="3">
    <source>
        <dbReference type="ARBA" id="ARBA00022679"/>
    </source>
</evidence>
<accession>A0ABW6NCM4</accession>
<dbReference type="PANTHER" id="PTHR10629:SF52">
    <property type="entry name" value="DNA (CYTOSINE-5)-METHYLTRANSFERASE 1"/>
    <property type="match status" value="1"/>
</dbReference>
<gene>
    <name evidence="8" type="ORF">ACFYQT_39850</name>
</gene>
<evidence type="ECO:0000256" key="5">
    <source>
        <dbReference type="ARBA" id="ARBA00022747"/>
    </source>
</evidence>
<dbReference type="InterPro" id="IPR001525">
    <property type="entry name" value="C5_MeTfrase"/>
</dbReference>
<keyword evidence="2 6" id="KW-0489">Methyltransferase</keyword>
<name>A0ABW6NCM4_9ACTN</name>
<dbReference type="PROSITE" id="PS51679">
    <property type="entry name" value="SAM_MT_C5"/>
    <property type="match status" value="1"/>
</dbReference>
<organism evidence="8 9">
    <name type="scientific">Streptomyces tibetensis</name>
    <dbReference type="NCBI Taxonomy" id="2382123"/>
    <lineage>
        <taxon>Bacteria</taxon>
        <taxon>Bacillati</taxon>
        <taxon>Actinomycetota</taxon>
        <taxon>Actinomycetes</taxon>
        <taxon>Kitasatosporales</taxon>
        <taxon>Streptomycetaceae</taxon>
        <taxon>Streptomyces</taxon>
    </lineage>
</organism>
<keyword evidence="9" id="KW-1185">Reference proteome</keyword>
<dbReference type="EC" id="2.1.1.37" evidence="1"/>
<comment type="caution">
    <text evidence="8">The sequence shown here is derived from an EMBL/GenBank/DDBJ whole genome shotgun (WGS) entry which is preliminary data.</text>
</comment>
<dbReference type="PANTHER" id="PTHR10629">
    <property type="entry name" value="CYTOSINE-SPECIFIC METHYLTRANSFERASE"/>
    <property type="match status" value="1"/>
</dbReference>
<dbReference type="InterPro" id="IPR050390">
    <property type="entry name" value="C5-Methyltransferase"/>
</dbReference>
<feature type="compositionally biased region" description="Basic and acidic residues" evidence="7">
    <location>
        <begin position="313"/>
        <end position="347"/>
    </location>
</feature>
<dbReference type="Pfam" id="PF00145">
    <property type="entry name" value="DNA_methylase"/>
    <property type="match status" value="1"/>
</dbReference>